<keyword evidence="6" id="KW-0508">mRNA splicing</keyword>
<dbReference type="InterPro" id="IPR011990">
    <property type="entry name" value="TPR-like_helical_dom_sf"/>
</dbReference>
<proteinExistence type="inferred from homology"/>
<dbReference type="Pfam" id="PF23231">
    <property type="entry name" value="HAT_Syf1_CNRKL1_C"/>
    <property type="match status" value="1"/>
</dbReference>
<name>A0AAD8QLY8_LOLMU</name>
<feature type="domain" description="Pre-mRNA-splicing factor SYF1 central HAT repeats" evidence="8">
    <location>
        <begin position="175"/>
        <end position="382"/>
    </location>
</feature>
<sequence length="787" mass="88040">MTAAVEIKVSADDVPYEEDVLRDPFRLAGWLRYLSSLRAAPPAKRSAIYERALRALPGSYKLWHAYLSELADAARALPVTHRAHEDVNAAFERALAAGMARMPRVWHMYASSLLDQRLLTRARRALDRALRSLPVTQHHRVWPLLLRLASLQGCPAETALAVHRRHLQFDPGHAEDLVAFLVSAGRWRHAAEHLAAAINDEGFVSVKGTTKRQLLLDLCGLLAQHPEEVAGMPVDAILRGGIRAFRDEAGALWTCLAGHYARTGLHGKARDVFEEGATTATNVKDFRMVFDAYLHFEHALAAVELSQSDTLGTQDFWLADRDSTGLTMARLERLLERRPELLNGVLLRQNPHDVQAWHERAKIFDKDPARYAATYVEAVRTVDPAKASGKPPHTLWLALAKMCEDRGRVECARDVFQRATQANFTAADHLAAVYCEWANMELRQQNPDRAMDIIRQATSEPSVEVTRHAAAGVGGEPVQMKLHRSLKLWIMYLDLTKTHGSLESTCAVYDMMHDLGLSTPLLVLDHATLLEDHQRFEDAFRVYERGVRSFRYPHDEAIWEAYLTKFVQRHGRSRPERVRDLFEGAVLQAPPERKKALYLTYARFEEEFGLASRAMKVYEDAASAVPAGDRLGVYEVYVARATELYGILKARDVYCQAISGGGLPDEDATTMCVRFADLEIGLGEVTRARALYVYAASFTGPEVRPEFWKRWNDFEVLHGDESTFREMVRVKRTAAASAGACVIGSDGAAVAETDDFRAAPKRPMRACAGQQLGGASIAQQCKRTRLV</sequence>
<dbReference type="FunFam" id="1.25.40.10:FF:000137">
    <property type="entry name" value="Pre-mRNA-splicing factor syf1"/>
    <property type="match status" value="1"/>
</dbReference>
<accession>A0AAD8QLY8</accession>
<evidence type="ECO:0000256" key="7">
    <source>
        <dbReference type="ARBA" id="ARBA00023242"/>
    </source>
</evidence>
<protein>
    <submittedName>
        <fullName evidence="11">Uncharacterized protein</fullName>
    </submittedName>
</protein>
<keyword evidence="5" id="KW-0677">Repeat</keyword>
<dbReference type="SUPFAM" id="SSF48452">
    <property type="entry name" value="TPR-like"/>
    <property type="match status" value="4"/>
</dbReference>
<organism evidence="11 12">
    <name type="scientific">Lolium multiflorum</name>
    <name type="common">Italian ryegrass</name>
    <name type="synonym">Lolium perenne subsp. multiflorum</name>
    <dbReference type="NCBI Taxonomy" id="4521"/>
    <lineage>
        <taxon>Eukaryota</taxon>
        <taxon>Viridiplantae</taxon>
        <taxon>Streptophyta</taxon>
        <taxon>Embryophyta</taxon>
        <taxon>Tracheophyta</taxon>
        <taxon>Spermatophyta</taxon>
        <taxon>Magnoliopsida</taxon>
        <taxon>Liliopsida</taxon>
        <taxon>Poales</taxon>
        <taxon>Poaceae</taxon>
        <taxon>BOP clade</taxon>
        <taxon>Pooideae</taxon>
        <taxon>Poodae</taxon>
        <taxon>Poeae</taxon>
        <taxon>Poeae Chloroplast Group 2 (Poeae type)</taxon>
        <taxon>Loliodinae</taxon>
        <taxon>Loliinae</taxon>
        <taxon>Lolium</taxon>
    </lineage>
</organism>
<evidence type="ECO:0000259" key="8">
    <source>
        <dbReference type="Pfam" id="PF23220"/>
    </source>
</evidence>
<comment type="caution">
    <text evidence="11">The sequence shown here is derived from an EMBL/GenBank/DDBJ whole genome shotgun (WGS) entry which is preliminary data.</text>
</comment>
<dbReference type="GO" id="GO:0000349">
    <property type="term" value="P:generation of catalytic spliceosome for first transesterification step"/>
    <property type="evidence" value="ECO:0007669"/>
    <property type="project" value="TreeGrafter"/>
</dbReference>
<dbReference type="InterPro" id="IPR003107">
    <property type="entry name" value="HAT"/>
</dbReference>
<dbReference type="GO" id="GO:0071007">
    <property type="term" value="C:U2-type catalytic step 2 spliceosome"/>
    <property type="evidence" value="ECO:0007669"/>
    <property type="project" value="TreeGrafter"/>
</dbReference>
<keyword evidence="12" id="KW-1185">Reference proteome</keyword>
<evidence type="ECO:0000256" key="5">
    <source>
        <dbReference type="ARBA" id="ARBA00022737"/>
    </source>
</evidence>
<evidence type="ECO:0000256" key="6">
    <source>
        <dbReference type="ARBA" id="ARBA00023187"/>
    </source>
</evidence>
<keyword evidence="3" id="KW-0507">mRNA processing</keyword>
<keyword evidence="4" id="KW-0747">Spliceosome</keyword>
<feature type="domain" description="Pre-mRNA-splicing factor Syf1-like N-terminal HAT-repeats" evidence="10">
    <location>
        <begin position="12"/>
        <end position="171"/>
    </location>
</feature>
<evidence type="ECO:0000256" key="2">
    <source>
        <dbReference type="ARBA" id="ARBA00008644"/>
    </source>
</evidence>
<dbReference type="Proteomes" id="UP001231189">
    <property type="component" value="Unassembled WGS sequence"/>
</dbReference>
<evidence type="ECO:0000313" key="11">
    <source>
        <dbReference type="EMBL" id="KAK1605303.1"/>
    </source>
</evidence>
<evidence type="ECO:0000256" key="3">
    <source>
        <dbReference type="ARBA" id="ARBA00022664"/>
    </source>
</evidence>
<dbReference type="InterPro" id="IPR045075">
    <property type="entry name" value="Syf1-like"/>
</dbReference>
<comment type="similarity">
    <text evidence="2">Belongs to the crooked-neck family.</text>
</comment>
<reference evidence="11" key="1">
    <citation type="submission" date="2023-07" db="EMBL/GenBank/DDBJ databases">
        <title>A chromosome-level genome assembly of Lolium multiflorum.</title>
        <authorList>
            <person name="Chen Y."/>
            <person name="Copetti D."/>
            <person name="Kolliker R."/>
            <person name="Studer B."/>
        </authorList>
    </citation>
    <scope>NUCLEOTIDE SEQUENCE</scope>
    <source>
        <strain evidence="11">02402/16</strain>
        <tissue evidence="11">Leaf</tissue>
    </source>
</reference>
<dbReference type="InterPro" id="IPR056350">
    <property type="entry name" value="HAT_Syf1_central"/>
</dbReference>
<gene>
    <name evidence="11" type="ORF">QYE76_028976</name>
</gene>
<dbReference type="InterPro" id="IPR055433">
    <property type="entry name" value="HAT_Syf1-like_N"/>
</dbReference>
<dbReference type="GO" id="GO:0071014">
    <property type="term" value="C:post-mRNA release spliceosomal complex"/>
    <property type="evidence" value="ECO:0007669"/>
    <property type="project" value="TreeGrafter"/>
</dbReference>
<evidence type="ECO:0000313" key="12">
    <source>
        <dbReference type="Proteomes" id="UP001231189"/>
    </source>
</evidence>
<comment type="subcellular location">
    <subcellularLocation>
        <location evidence="1">Nucleus</location>
    </subcellularLocation>
</comment>
<dbReference type="Pfam" id="PF23220">
    <property type="entry name" value="HAT_Syf1_M"/>
    <property type="match status" value="1"/>
</dbReference>
<dbReference type="PANTHER" id="PTHR11246:SF19">
    <property type="entry name" value="OS06G0235800 PROTEIN"/>
    <property type="match status" value="1"/>
</dbReference>
<evidence type="ECO:0000256" key="1">
    <source>
        <dbReference type="ARBA" id="ARBA00004123"/>
    </source>
</evidence>
<evidence type="ECO:0000259" key="10">
    <source>
        <dbReference type="Pfam" id="PF23233"/>
    </source>
</evidence>
<dbReference type="Gene3D" id="1.25.40.10">
    <property type="entry name" value="Tetratricopeptide repeat domain"/>
    <property type="match status" value="3"/>
</dbReference>
<dbReference type="AlphaFoldDB" id="A0AAD8QLY8"/>
<dbReference type="SMART" id="SM00386">
    <property type="entry name" value="HAT"/>
    <property type="match status" value="8"/>
</dbReference>
<keyword evidence="7" id="KW-0539">Nucleus</keyword>
<feature type="domain" description="Pre-mRNA-splicing factor Syf1/CRNKL1-like C-terminal HAT-repeats" evidence="9">
    <location>
        <begin position="384"/>
        <end position="738"/>
    </location>
</feature>
<dbReference type="Pfam" id="PF23233">
    <property type="entry name" value="HAT_Syf1_CNRKL1_N"/>
    <property type="match status" value="1"/>
</dbReference>
<dbReference type="InterPro" id="IPR055430">
    <property type="entry name" value="HAT_Syf1_CNRKL1_C"/>
</dbReference>
<dbReference type="GO" id="GO:0000974">
    <property type="term" value="C:Prp19 complex"/>
    <property type="evidence" value="ECO:0007669"/>
    <property type="project" value="TreeGrafter"/>
</dbReference>
<dbReference type="EMBL" id="JAUUTY010000007">
    <property type="protein sequence ID" value="KAK1605303.1"/>
    <property type="molecule type" value="Genomic_DNA"/>
</dbReference>
<evidence type="ECO:0000256" key="4">
    <source>
        <dbReference type="ARBA" id="ARBA00022728"/>
    </source>
</evidence>
<evidence type="ECO:0000259" key="9">
    <source>
        <dbReference type="Pfam" id="PF23231"/>
    </source>
</evidence>
<dbReference type="PANTHER" id="PTHR11246">
    <property type="entry name" value="PRE-MRNA SPLICING FACTOR"/>
    <property type="match status" value="1"/>
</dbReference>